<accession>A0A382QUN9</accession>
<evidence type="ECO:0000313" key="1">
    <source>
        <dbReference type="EMBL" id="SVC88618.1"/>
    </source>
</evidence>
<gene>
    <name evidence="1" type="ORF">METZ01_LOCUS341472</name>
</gene>
<sequence length="58" mass="6718">MRSRLEELFGFSSVPNQYQIYQNYPNPFNPTASIPYFLPQESIVTLSIYNIMGQEVLA</sequence>
<dbReference type="EMBL" id="UINC01116699">
    <property type="protein sequence ID" value="SVC88618.1"/>
    <property type="molecule type" value="Genomic_DNA"/>
</dbReference>
<proteinExistence type="predicted"/>
<reference evidence="1" key="1">
    <citation type="submission" date="2018-05" db="EMBL/GenBank/DDBJ databases">
        <authorList>
            <person name="Lanie J.A."/>
            <person name="Ng W.-L."/>
            <person name="Kazmierczak K.M."/>
            <person name="Andrzejewski T.M."/>
            <person name="Davidsen T.M."/>
            <person name="Wayne K.J."/>
            <person name="Tettelin H."/>
            <person name="Glass J.I."/>
            <person name="Rusch D."/>
            <person name="Podicherti R."/>
            <person name="Tsui H.-C.T."/>
            <person name="Winkler M.E."/>
        </authorList>
    </citation>
    <scope>NUCLEOTIDE SEQUENCE</scope>
</reference>
<feature type="non-terminal residue" evidence="1">
    <location>
        <position position="58"/>
    </location>
</feature>
<organism evidence="1">
    <name type="scientific">marine metagenome</name>
    <dbReference type="NCBI Taxonomy" id="408172"/>
    <lineage>
        <taxon>unclassified sequences</taxon>
        <taxon>metagenomes</taxon>
        <taxon>ecological metagenomes</taxon>
    </lineage>
</organism>
<name>A0A382QUN9_9ZZZZ</name>
<evidence type="ECO:0008006" key="2">
    <source>
        <dbReference type="Google" id="ProtNLM"/>
    </source>
</evidence>
<protein>
    <recommendedName>
        <fullName evidence="2">Secretion system C-terminal sorting domain-containing protein</fullName>
    </recommendedName>
</protein>
<dbReference type="AlphaFoldDB" id="A0A382QUN9"/>